<gene>
    <name evidence="2" type="ORF">PXEA_LOCUS644</name>
</gene>
<comment type="caution">
    <text evidence="2">The sequence shown here is derived from an EMBL/GenBank/DDBJ whole genome shotgun (WGS) entry which is preliminary data.</text>
</comment>
<dbReference type="EMBL" id="CAAALY010001253">
    <property type="protein sequence ID" value="VEL07204.1"/>
    <property type="molecule type" value="Genomic_DNA"/>
</dbReference>
<evidence type="ECO:0000256" key="1">
    <source>
        <dbReference type="SAM" id="MobiDB-lite"/>
    </source>
</evidence>
<dbReference type="Proteomes" id="UP000784294">
    <property type="component" value="Unassembled WGS sequence"/>
</dbReference>
<protein>
    <submittedName>
        <fullName evidence="2">Uncharacterized protein</fullName>
    </submittedName>
</protein>
<feature type="region of interest" description="Disordered" evidence="1">
    <location>
        <begin position="35"/>
        <end position="54"/>
    </location>
</feature>
<proteinExistence type="predicted"/>
<reference evidence="2" key="1">
    <citation type="submission" date="2018-11" db="EMBL/GenBank/DDBJ databases">
        <authorList>
            <consortium name="Pathogen Informatics"/>
        </authorList>
    </citation>
    <scope>NUCLEOTIDE SEQUENCE</scope>
</reference>
<keyword evidence="3" id="KW-1185">Reference proteome</keyword>
<evidence type="ECO:0000313" key="3">
    <source>
        <dbReference type="Proteomes" id="UP000784294"/>
    </source>
</evidence>
<sequence>MLSHYISESLSNDPIAKRLLFTSTCKNSEAQLATDEYEIEEDSGGLDDDDDDDDEFATGKIDNSEEYFYSLTSYSSPLRLLQLAGETSLPIGGFEVGQEVISSSIKLNNKITGSDSINPAHGGCHISFNPGIGSHYRELIDQEVASSRLHASTSILLHTIVDSNDALAPKDSDSTNSKAKVDLEFINLKAKAEEQTNQLNSSDWDYVDSLDIPDRLSSLASSDINAGRIASVTPLTHAIRTLLHHGINMTSTFSDLNDRLPSLTTVGCDQTAGTATVQDSRLLPVWSNSFSVVWKTITGTKQTDKHPDLGQS</sequence>
<evidence type="ECO:0000313" key="2">
    <source>
        <dbReference type="EMBL" id="VEL07204.1"/>
    </source>
</evidence>
<name>A0A3S5A528_9PLAT</name>
<organism evidence="2 3">
    <name type="scientific">Protopolystoma xenopodis</name>
    <dbReference type="NCBI Taxonomy" id="117903"/>
    <lineage>
        <taxon>Eukaryota</taxon>
        <taxon>Metazoa</taxon>
        <taxon>Spiralia</taxon>
        <taxon>Lophotrochozoa</taxon>
        <taxon>Platyhelminthes</taxon>
        <taxon>Monogenea</taxon>
        <taxon>Polyopisthocotylea</taxon>
        <taxon>Polystomatidea</taxon>
        <taxon>Polystomatidae</taxon>
        <taxon>Protopolystoma</taxon>
    </lineage>
</organism>
<accession>A0A3S5A528</accession>
<dbReference type="AlphaFoldDB" id="A0A3S5A528"/>